<dbReference type="Gramene" id="PUZ60870">
    <property type="protein sequence ID" value="PUZ60870"/>
    <property type="gene ID" value="GQ55_4G205400"/>
</dbReference>
<reference evidence="1 2" key="1">
    <citation type="submission" date="2018-04" db="EMBL/GenBank/DDBJ databases">
        <title>WGS assembly of Panicum hallii var. hallii HAL2.</title>
        <authorList>
            <person name="Lovell J."/>
            <person name="Jenkins J."/>
            <person name="Lowry D."/>
            <person name="Mamidi S."/>
            <person name="Sreedasyam A."/>
            <person name="Weng X."/>
            <person name="Barry K."/>
            <person name="Bonette J."/>
            <person name="Campitelli B."/>
            <person name="Daum C."/>
            <person name="Gordon S."/>
            <person name="Gould B."/>
            <person name="Lipzen A."/>
            <person name="MacQueen A."/>
            <person name="Palacio-Mejia J."/>
            <person name="Plott C."/>
            <person name="Shakirov E."/>
            <person name="Shu S."/>
            <person name="Yoshinaga Y."/>
            <person name="Zane M."/>
            <person name="Rokhsar D."/>
            <person name="Grimwood J."/>
            <person name="Schmutz J."/>
            <person name="Juenger T."/>
        </authorList>
    </citation>
    <scope>NUCLEOTIDE SEQUENCE [LARGE SCALE GENOMIC DNA]</scope>
    <source>
        <strain evidence="2">cv. HAL2</strain>
    </source>
</reference>
<evidence type="ECO:0000313" key="1">
    <source>
        <dbReference type="EMBL" id="PUZ60870.1"/>
    </source>
</evidence>
<dbReference type="Proteomes" id="UP000244336">
    <property type="component" value="Chromosome 4"/>
</dbReference>
<name>A0A2T7DZ69_9POAL</name>
<proteinExistence type="predicted"/>
<organism evidence="1 2">
    <name type="scientific">Panicum hallii var. hallii</name>
    <dbReference type="NCBI Taxonomy" id="1504633"/>
    <lineage>
        <taxon>Eukaryota</taxon>
        <taxon>Viridiplantae</taxon>
        <taxon>Streptophyta</taxon>
        <taxon>Embryophyta</taxon>
        <taxon>Tracheophyta</taxon>
        <taxon>Spermatophyta</taxon>
        <taxon>Magnoliopsida</taxon>
        <taxon>Liliopsida</taxon>
        <taxon>Poales</taxon>
        <taxon>Poaceae</taxon>
        <taxon>PACMAD clade</taxon>
        <taxon>Panicoideae</taxon>
        <taxon>Panicodae</taxon>
        <taxon>Paniceae</taxon>
        <taxon>Panicinae</taxon>
        <taxon>Panicum</taxon>
        <taxon>Panicum sect. Panicum</taxon>
    </lineage>
</organism>
<gene>
    <name evidence="1" type="ORF">GQ55_4G205400</name>
</gene>
<protein>
    <submittedName>
        <fullName evidence="1">Uncharacterized protein</fullName>
    </submittedName>
</protein>
<dbReference type="AlphaFoldDB" id="A0A2T7DZ69"/>
<accession>A0A2T7DZ69</accession>
<evidence type="ECO:0000313" key="2">
    <source>
        <dbReference type="Proteomes" id="UP000244336"/>
    </source>
</evidence>
<dbReference type="EMBL" id="CM009752">
    <property type="protein sequence ID" value="PUZ60870.1"/>
    <property type="molecule type" value="Genomic_DNA"/>
</dbReference>
<keyword evidence="2" id="KW-1185">Reference proteome</keyword>
<sequence length="51" mass="5690">MAIPHPTTRATSRILSPYWCQIDLSGEANAEMDQIGKPICWVLMVFTVLPS</sequence>